<gene>
    <name evidence="1" type="ORF">PoB_001759200</name>
</gene>
<evidence type="ECO:0000313" key="1">
    <source>
        <dbReference type="EMBL" id="GFN91086.1"/>
    </source>
</evidence>
<protein>
    <submittedName>
        <fullName evidence="1">Uncharacterized protein</fullName>
    </submittedName>
</protein>
<dbReference type="EMBL" id="BLXT01002087">
    <property type="protein sequence ID" value="GFN91086.1"/>
    <property type="molecule type" value="Genomic_DNA"/>
</dbReference>
<organism evidence="1 2">
    <name type="scientific">Plakobranchus ocellatus</name>
    <dbReference type="NCBI Taxonomy" id="259542"/>
    <lineage>
        <taxon>Eukaryota</taxon>
        <taxon>Metazoa</taxon>
        <taxon>Spiralia</taxon>
        <taxon>Lophotrochozoa</taxon>
        <taxon>Mollusca</taxon>
        <taxon>Gastropoda</taxon>
        <taxon>Heterobranchia</taxon>
        <taxon>Euthyneura</taxon>
        <taxon>Panpulmonata</taxon>
        <taxon>Sacoglossa</taxon>
        <taxon>Placobranchoidea</taxon>
        <taxon>Plakobranchidae</taxon>
        <taxon>Plakobranchus</taxon>
    </lineage>
</organism>
<comment type="caution">
    <text evidence="1">The sequence shown here is derived from an EMBL/GenBank/DDBJ whole genome shotgun (WGS) entry which is preliminary data.</text>
</comment>
<dbReference type="Proteomes" id="UP000735302">
    <property type="component" value="Unassembled WGS sequence"/>
</dbReference>
<sequence>MRSGDSGVETPPSQESCLSHPTFVLPRLDFVISWTLLLSWEVLGAVEASTGHELKTLDLCLVRPAYPSHMGFTAVAIPTPTMA</sequence>
<accession>A0AAV3Z986</accession>
<keyword evidence="2" id="KW-1185">Reference proteome</keyword>
<name>A0AAV3Z986_9GAST</name>
<dbReference type="AlphaFoldDB" id="A0AAV3Z986"/>
<reference evidence="1 2" key="1">
    <citation type="journal article" date="2021" name="Elife">
        <title>Chloroplast acquisition without the gene transfer in kleptoplastic sea slugs, Plakobranchus ocellatus.</title>
        <authorList>
            <person name="Maeda T."/>
            <person name="Takahashi S."/>
            <person name="Yoshida T."/>
            <person name="Shimamura S."/>
            <person name="Takaki Y."/>
            <person name="Nagai Y."/>
            <person name="Toyoda A."/>
            <person name="Suzuki Y."/>
            <person name="Arimoto A."/>
            <person name="Ishii H."/>
            <person name="Satoh N."/>
            <person name="Nishiyama T."/>
            <person name="Hasebe M."/>
            <person name="Maruyama T."/>
            <person name="Minagawa J."/>
            <person name="Obokata J."/>
            <person name="Shigenobu S."/>
        </authorList>
    </citation>
    <scope>NUCLEOTIDE SEQUENCE [LARGE SCALE GENOMIC DNA]</scope>
</reference>
<proteinExistence type="predicted"/>
<evidence type="ECO:0000313" key="2">
    <source>
        <dbReference type="Proteomes" id="UP000735302"/>
    </source>
</evidence>